<evidence type="ECO:0000313" key="1">
    <source>
        <dbReference type="EMBL" id="KAG1896792.1"/>
    </source>
</evidence>
<evidence type="ECO:0000313" key="2">
    <source>
        <dbReference type="Proteomes" id="UP001195769"/>
    </source>
</evidence>
<dbReference type="InterPro" id="IPR041078">
    <property type="entry name" value="Plavaka"/>
</dbReference>
<dbReference type="AlphaFoldDB" id="A0AAD4DZZ6"/>
<reference evidence="1" key="1">
    <citation type="journal article" date="2020" name="New Phytol.">
        <title>Comparative genomics reveals dynamic genome evolution in host specialist ectomycorrhizal fungi.</title>
        <authorList>
            <person name="Lofgren L.A."/>
            <person name="Nguyen N.H."/>
            <person name="Vilgalys R."/>
            <person name="Ruytinx J."/>
            <person name="Liao H.L."/>
            <person name="Branco S."/>
            <person name="Kuo A."/>
            <person name="LaButti K."/>
            <person name="Lipzen A."/>
            <person name="Andreopoulos W."/>
            <person name="Pangilinan J."/>
            <person name="Riley R."/>
            <person name="Hundley H."/>
            <person name="Na H."/>
            <person name="Barry K."/>
            <person name="Grigoriev I.V."/>
            <person name="Stajich J.E."/>
            <person name="Kennedy P.G."/>
        </authorList>
    </citation>
    <scope>NUCLEOTIDE SEQUENCE</scope>
    <source>
        <strain evidence="1">FC203</strain>
    </source>
</reference>
<organism evidence="1 2">
    <name type="scientific">Suillus fuscotomentosus</name>
    <dbReference type="NCBI Taxonomy" id="1912939"/>
    <lineage>
        <taxon>Eukaryota</taxon>
        <taxon>Fungi</taxon>
        <taxon>Dikarya</taxon>
        <taxon>Basidiomycota</taxon>
        <taxon>Agaricomycotina</taxon>
        <taxon>Agaricomycetes</taxon>
        <taxon>Agaricomycetidae</taxon>
        <taxon>Boletales</taxon>
        <taxon>Suillineae</taxon>
        <taxon>Suillaceae</taxon>
        <taxon>Suillus</taxon>
    </lineage>
</organism>
<dbReference type="GeneID" id="64669838"/>
<gene>
    <name evidence="1" type="ORF">F5891DRAFT_958136</name>
</gene>
<dbReference type="Proteomes" id="UP001195769">
    <property type="component" value="Unassembled WGS sequence"/>
</dbReference>
<proteinExistence type="predicted"/>
<protein>
    <submittedName>
        <fullName evidence="1">Uncharacterized protein</fullName>
    </submittedName>
</protein>
<sequence length="860" mass="99397">MYILLAHPCDDNGMFLPPGSLPKPLFDKSSSDWTPYRNRVEFETAEYLFTENQMPAGQINKLLDLWASTLKKHDDKPPFADFRDLYKTIDRTPLGDVKWQSFSVRYNGKKPDTDAPPWMDQVFDVWYCDPREVIRNMLANPDYAKEFDYRPYREFSTDDDERQWKDFMSGDWAWDQADIISEDPESHGSTFVPVVLGSDKTTVSVATGNNEYYPLYASIGNVCNNVRRAHRDAVSIIAFLAIPKTTKEHATSDVKFRKFRRQLFHCSLSKILETLRPGITKYEVARFGDRHFRRVIYGLGPYIADYEEQVLLTCIMRGWCPRCLSSRINLDEPAGWRCHHHTDVLVEEGTLDALWDEYGIVGDLIPFMNDFARADIHELIAPDILHQLIKGTFKDHLVDWIEKYLYQAHSKKDAERIIDDIDRRIAAVPAFAGLWRFPQGQGFKQWTGDDLKALMKVYLSAIEGYVPVDMVWTFRAFLEFCYLVRRSIITEKTLEQIQEALDRFHRCQQIFETLDVISTFSLPRQHSLQHYIHLIRLFGALNGLCSSITEAKHIKAVKELWRRSSRYEALGQMLVTNQRLNKLTASRADFTQRKMLNGTCLSAAVLKAVNTTVDNDNDNDNEVDDGPTNVEAHVELAKTPQYKRARTIAALAIELSIPHLSNLLRHFLFGQLNHNDPRDPSEIPLAYCPQFDDKISVFNSACSRFFAPSDLSGIGGMRREYIRACPIWRNEHPRFDCVFVNTNPGLDGMRGMDVARVLTFFSFTYKRKLYSCAVVQWFDTIGDSPNEDTGMWVVQPAHNNNNMPHISVIHIDSIYRAAHLIPVYGTQVIPAQHHHHQTYDIFHRFYVNKYADHHSFEIAF</sequence>
<keyword evidence="2" id="KW-1185">Reference proteome</keyword>
<dbReference type="Pfam" id="PF18759">
    <property type="entry name" value="Plavaka"/>
    <property type="match status" value="1"/>
</dbReference>
<dbReference type="RefSeq" id="XP_041222368.1">
    <property type="nucleotide sequence ID" value="XM_041375540.1"/>
</dbReference>
<comment type="caution">
    <text evidence="1">The sequence shown here is derived from an EMBL/GenBank/DDBJ whole genome shotgun (WGS) entry which is preliminary data.</text>
</comment>
<accession>A0AAD4DZZ6</accession>
<name>A0AAD4DZZ6_9AGAM</name>
<dbReference type="EMBL" id="JABBWK010000052">
    <property type="protein sequence ID" value="KAG1896792.1"/>
    <property type="molecule type" value="Genomic_DNA"/>
</dbReference>